<accession>F4RQK2</accession>
<dbReference type="KEGG" id="mlr:MELLADRAFT_64080"/>
<reference evidence="2" key="1">
    <citation type="journal article" date="2011" name="Proc. Natl. Acad. Sci. U.S.A.">
        <title>Obligate biotrophy features unraveled by the genomic analysis of rust fungi.</title>
        <authorList>
            <person name="Duplessis S."/>
            <person name="Cuomo C.A."/>
            <person name="Lin Y.-C."/>
            <person name="Aerts A."/>
            <person name="Tisserant E."/>
            <person name="Veneault-Fourrey C."/>
            <person name="Joly D.L."/>
            <person name="Hacquard S."/>
            <person name="Amselem J."/>
            <person name="Cantarel B.L."/>
            <person name="Chiu R."/>
            <person name="Coutinho P.M."/>
            <person name="Feau N."/>
            <person name="Field M."/>
            <person name="Frey P."/>
            <person name="Gelhaye E."/>
            <person name="Goldberg J."/>
            <person name="Grabherr M.G."/>
            <person name="Kodira C.D."/>
            <person name="Kohler A."/>
            <person name="Kuees U."/>
            <person name="Lindquist E.A."/>
            <person name="Lucas S.M."/>
            <person name="Mago R."/>
            <person name="Mauceli E."/>
            <person name="Morin E."/>
            <person name="Murat C."/>
            <person name="Pangilinan J.L."/>
            <person name="Park R."/>
            <person name="Pearson M."/>
            <person name="Quesneville H."/>
            <person name="Rouhier N."/>
            <person name="Sakthikumar S."/>
            <person name="Salamov A.A."/>
            <person name="Schmutz J."/>
            <person name="Selles B."/>
            <person name="Shapiro H."/>
            <person name="Tanguay P."/>
            <person name="Tuskan G.A."/>
            <person name="Henrissat B."/>
            <person name="Van de Peer Y."/>
            <person name="Rouze P."/>
            <person name="Ellis J.G."/>
            <person name="Dodds P.N."/>
            <person name="Schein J.E."/>
            <person name="Zhong S."/>
            <person name="Hamelin R.C."/>
            <person name="Grigoriev I.V."/>
            <person name="Szabo L.J."/>
            <person name="Martin F."/>
        </authorList>
    </citation>
    <scope>NUCLEOTIDE SEQUENCE [LARGE SCALE GENOMIC DNA]</scope>
    <source>
        <strain evidence="2">98AG31 / pathotype 3-4-7</strain>
    </source>
</reference>
<keyword evidence="2" id="KW-1185">Reference proteome</keyword>
<dbReference type="AlphaFoldDB" id="F4RQK2"/>
<name>F4RQK2_MELLP</name>
<dbReference type="VEuPathDB" id="FungiDB:MELLADRAFT_64080"/>
<dbReference type="EMBL" id="GL883113">
    <property type="protein sequence ID" value="EGG05500.1"/>
    <property type="molecule type" value="Genomic_DNA"/>
</dbReference>
<dbReference type="InParanoid" id="F4RQK2"/>
<dbReference type="HOGENOM" id="CLU_1390509_0_0_1"/>
<protein>
    <submittedName>
        <fullName evidence="1">Uncharacterized protein</fullName>
    </submittedName>
</protein>
<organism evidence="2">
    <name type="scientific">Melampsora larici-populina (strain 98AG31 / pathotype 3-4-7)</name>
    <name type="common">Poplar leaf rust fungus</name>
    <dbReference type="NCBI Taxonomy" id="747676"/>
    <lineage>
        <taxon>Eukaryota</taxon>
        <taxon>Fungi</taxon>
        <taxon>Dikarya</taxon>
        <taxon>Basidiomycota</taxon>
        <taxon>Pucciniomycotina</taxon>
        <taxon>Pucciniomycetes</taxon>
        <taxon>Pucciniales</taxon>
        <taxon>Melampsoraceae</taxon>
        <taxon>Melampsora</taxon>
    </lineage>
</organism>
<proteinExistence type="predicted"/>
<dbReference type="Proteomes" id="UP000001072">
    <property type="component" value="Unassembled WGS sequence"/>
</dbReference>
<dbReference type="GeneID" id="18930207"/>
<gene>
    <name evidence="1" type="ORF">MELLADRAFT_64080</name>
</gene>
<dbReference type="RefSeq" id="XP_007411422.1">
    <property type="nucleotide sequence ID" value="XM_007411360.1"/>
</dbReference>
<evidence type="ECO:0000313" key="1">
    <source>
        <dbReference type="EMBL" id="EGG05500.1"/>
    </source>
</evidence>
<sequence length="196" mass="21839">MSAEKPIVKSMPTQAFVLSYVLEILEADTTSFISTRNQSKVIQRKKRLGVLIDAFEDNRAEGRPSHPIPTSFAPQINRIDLHSSTTWIIGNNPLSLSCNYVSIQQVFKMFSHSEKEVLLIFSIIAILTSDQRPSRRHRRKAEFLSLTAKIAAVLSAAKEGRPMKNIRVLTLVIQEPRNPNPLQGTSSSIVESATGL</sequence>
<evidence type="ECO:0000313" key="2">
    <source>
        <dbReference type="Proteomes" id="UP000001072"/>
    </source>
</evidence>